<organism evidence="2 3">
    <name type="scientific">Morus notabilis</name>
    <dbReference type="NCBI Taxonomy" id="981085"/>
    <lineage>
        <taxon>Eukaryota</taxon>
        <taxon>Viridiplantae</taxon>
        <taxon>Streptophyta</taxon>
        <taxon>Embryophyta</taxon>
        <taxon>Tracheophyta</taxon>
        <taxon>Spermatophyta</taxon>
        <taxon>Magnoliopsida</taxon>
        <taxon>eudicotyledons</taxon>
        <taxon>Gunneridae</taxon>
        <taxon>Pentapetalae</taxon>
        <taxon>rosids</taxon>
        <taxon>fabids</taxon>
        <taxon>Rosales</taxon>
        <taxon>Moraceae</taxon>
        <taxon>Moreae</taxon>
        <taxon>Morus</taxon>
    </lineage>
</organism>
<feature type="compositionally biased region" description="Polar residues" evidence="1">
    <location>
        <begin position="1"/>
        <end position="12"/>
    </location>
</feature>
<feature type="compositionally biased region" description="Polar residues" evidence="1">
    <location>
        <begin position="26"/>
        <end position="37"/>
    </location>
</feature>
<keyword evidence="3" id="KW-1185">Reference proteome</keyword>
<dbReference type="EMBL" id="KE345245">
    <property type="protein sequence ID" value="EXB96615.1"/>
    <property type="molecule type" value="Genomic_DNA"/>
</dbReference>
<dbReference type="AlphaFoldDB" id="W9SAX7"/>
<dbReference type="Proteomes" id="UP000030645">
    <property type="component" value="Unassembled WGS sequence"/>
</dbReference>
<reference evidence="3" key="1">
    <citation type="submission" date="2013-01" db="EMBL/GenBank/DDBJ databases">
        <title>Draft Genome Sequence of a Mulberry Tree, Morus notabilis C.K. Schneid.</title>
        <authorList>
            <person name="He N."/>
            <person name="Zhao S."/>
        </authorList>
    </citation>
    <scope>NUCLEOTIDE SEQUENCE</scope>
</reference>
<gene>
    <name evidence="2" type="ORF">L484_002872</name>
</gene>
<proteinExistence type="predicted"/>
<name>W9SAX7_9ROSA</name>
<feature type="region of interest" description="Disordered" evidence="1">
    <location>
        <begin position="1"/>
        <end position="61"/>
    </location>
</feature>
<sequence>MMISTTSPSSCRGQHPSEIPDHQTRTKPNTMGYNPSLLTAKKTSKTKETFQASPSEAHEEGTVCEGLVKELRTAHGEAEKAPVKRGFSTVAGIQPHHCQKKPFMELNTTPRALNHQPMDLPEKVV</sequence>
<protein>
    <submittedName>
        <fullName evidence="2">Uncharacterized protein</fullName>
    </submittedName>
</protein>
<evidence type="ECO:0000313" key="3">
    <source>
        <dbReference type="Proteomes" id="UP000030645"/>
    </source>
</evidence>
<evidence type="ECO:0000256" key="1">
    <source>
        <dbReference type="SAM" id="MobiDB-lite"/>
    </source>
</evidence>
<evidence type="ECO:0000313" key="2">
    <source>
        <dbReference type="EMBL" id="EXB96615.1"/>
    </source>
</evidence>
<accession>W9SAX7</accession>